<dbReference type="SFLD" id="SFLDS00003">
    <property type="entry name" value="Haloacid_Dehalogenase"/>
    <property type="match status" value="1"/>
</dbReference>
<dbReference type="InterPro" id="IPR000150">
    <property type="entry name" value="Cof"/>
</dbReference>
<dbReference type="InterPro" id="IPR023214">
    <property type="entry name" value="HAD_sf"/>
</dbReference>
<dbReference type="CDD" id="cd07517">
    <property type="entry name" value="HAD_HPP"/>
    <property type="match status" value="1"/>
</dbReference>
<dbReference type="Gene3D" id="3.40.50.1000">
    <property type="entry name" value="HAD superfamily/HAD-like"/>
    <property type="match status" value="1"/>
</dbReference>
<dbReference type="EMBL" id="JACHHB010000001">
    <property type="protein sequence ID" value="MBB5172245.1"/>
    <property type="molecule type" value="Genomic_DNA"/>
</dbReference>
<name>A0A840QLJ7_9BACI</name>
<dbReference type="SUPFAM" id="SSF56784">
    <property type="entry name" value="HAD-like"/>
    <property type="match status" value="1"/>
</dbReference>
<evidence type="ECO:0000313" key="1">
    <source>
        <dbReference type="EMBL" id="MBB5172245.1"/>
    </source>
</evidence>
<evidence type="ECO:0008006" key="3">
    <source>
        <dbReference type="Google" id="ProtNLM"/>
    </source>
</evidence>
<dbReference type="NCBIfam" id="TIGR01484">
    <property type="entry name" value="HAD-SF-IIB"/>
    <property type="match status" value="1"/>
</dbReference>
<dbReference type="NCBIfam" id="TIGR00099">
    <property type="entry name" value="Cof-subfamily"/>
    <property type="match status" value="1"/>
</dbReference>
<dbReference type="SFLD" id="SFLDG01144">
    <property type="entry name" value="C2.B.4:_PGP_Like"/>
    <property type="match status" value="1"/>
</dbReference>
<accession>A0A840QLJ7</accession>
<dbReference type="RefSeq" id="WP_184662715.1">
    <property type="nucleotide sequence ID" value="NZ_JACHHB010000001.1"/>
</dbReference>
<sequence>MDEIKIVFLDIDGTILNEDKQIPNSTKHAVFSLQEKGIHVVIATGRAPFMFEWIREELNIDSYVSFNGSYAVYDNQVVYAKPLEGEALFRLEQKAEQQHHPMVFLDEKEMKANDQDHSWINESMNESLKMEHPPYDATFHHARSIYQALLFCEPEHEGFYFGEEREFDFVRWHEKALDILPPSGSKAKGIEVFIERLGISSSEIVAFGDALNDIEMIKFAGTGVAMGNAMEEVKEVADIVTYDVNENGIYEGVVRIGLL</sequence>
<dbReference type="GO" id="GO:0000287">
    <property type="term" value="F:magnesium ion binding"/>
    <property type="evidence" value="ECO:0007669"/>
    <property type="project" value="TreeGrafter"/>
</dbReference>
<reference evidence="1 2" key="1">
    <citation type="submission" date="2020-08" db="EMBL/GenBank/DDBJ databases">
        <title>Genomic Encyclopedia of Type Strains, Phase IV (KMG-IV): sequencing the most valuable type-strain genomes for metagenomic binning, comparative biology and taxonomic classification.</title>
        <authorList>
            <person name="Goeker M."/>
        </authorList>
    </citation>
    <scope>NUCLEOTIDE SEQUENCE [LARGE SCALE GENOMIC DNA]</scope>
    <source>
        <strain evidence="1 2">DSM 24696</strain>
    </source>
</reference>
<evidence type="ECO:0000313" key="2">
    <source>
        <dbReference type="Proteomes" id="UP000551878"/>
    </source>
</evidence>
<organism evidence="1 2">
    <name type="scientific">Texcoconibacillus texcoconensis</name>
    <dbReference type="NCBI Taxonomy" id="1095777"/>
    <lineage>
        <taxon>Bacteria</taxon>
        <taxon>Bacillati</taxon>
        <taxon>Bacillota</taxon>
        <taxon>Bacilli</taxon>
        <taxon>Bacillales</taxon>
        <taxon>Bacillaceae</taxon>
        <taxon>Texcoconibacillus</taxon>
    </lineage>
</organism>
<protein>
    <recommendedName>
        <fullName evidence="3">Cof-type HAD-IIB family hydrolase</fullName>
    </recommendedName>
</protein>
<dbReference type="Proteomes" id="UP000551878">
    <property type="component" value="Unassembled WGS sequence"/>
</dbReference>
<dbReference type="InterPro" id="IPR006379">
    <property type="entry name" value="HAD-SF_hydro_IIB"/>
</dbReference>
<keyword evidence="2" id="KW-1185">Reference proteome</keyword>
<comment type="caution">
    <text evidence="1">The sequence shown here is derived from an EMBL/GenBank/DDBJ whole genome shotgun (WGS) entry which is preliminary data.</text>
</comment>
<dbReference type="PROSITE" id="PS01228">
    <property type="entry name" value="COF_1"/>
    <property type="match status" value="1"/>
</dbReference>
<dbReference type="SFLD" id="SFLDG01140">
    <property type="entry name" value="C2.B:_Phosphomannomutase_and_P"/>
    <property type="match status" value="1"/>
</dbReference>
<dbReference type="PANTHER" id="PTHR10000:SF25">
    <property type="entry name" value="PHOSPHATASE YKRA-RELATED"/>
    <property type="match status" value="1"/>
</dbReference>
<dbReference type="GO" id="GO:0016791">
    <property type="term" value="F:phosphatase activity"/>
    <property type="evidence" value="ECO:0007669"/>
    <property type="project" value="TreeGrafter"/>
</dbReference>
<proteinExistence type="predicted"/>
<dbReference type="InterPro" id="IPR036412">
    <property type="entry name" value="HAD-like_sf"/>
</dbReference>
<dbReference type="Gene3D" id="3.30.1240.10">
    <property type="match status" value="1"/>
</dbReference>
<dbReference type="PROSITE" id="PS01229">
    <property type="entry name" value="COF_2"/>
    <property type="match status" value="1"/>
</dbReference>
<dbReference type="GO" id="GO:0005829">
    <property type="term" value="C:cytosol"/>
    <property type="evidence" value="ECO:0007669"/>
    <property type="project" value="TreeGrafter"/>
</dbReference>
<dbReference type="Pfam" id="PF08282">
    <property type="entry name" value="Hydrolase_3"/>
    <property type="match status" value="1"/>
</dbReference>
<dbReference type="AlphaFoldDB" id="A0A840QLJ7"/>
<dbReference type="PANTHER" id="PTHR10000">
    <property type="entry name" value="PHOSPHOSERINE PHOSPHATASE"/>
    <property type="match status" value="1"/>
</dbReference>
<gene>
    <name evidence="1" type="ORF">HNQ41_000385</name>
</gene>